<proteinExistence type="predicted"/>
<keyword evidence="2" id="KW-0472">Membrane</keyword>
<keyword evidence="4" id="KW-1185">Reference proteome</keyword>
<accession>A0A8H7EM14</accession>
<reference evidence="3" key="1">
    <citation type="submission" date="2020-01" db="EMBL/GenBank/DDBJ databases">
        <title>Genome Sequencing of Three Apophysomyces-Like Fungal Strains Confirms a Novel Fungal Genus in the Mucoromycota with divergent Burkholderia-like Endosymbiotic Bacteria.</title>
        <authorList>
            <person name="Stajich J.E."/>
            <person name="Macias A.M."/>
            <person name="Carter-House D."/>
            <person name="Lovett B."/>
            <person name="Kasson L.R."/>
            <person name="Berry K."/>
            <person name="Grigoriev I."/>
            <person name="Chang Y."/>
            <person name="Spatafora J."/>
            <person name="Kasson M.T."/>
        </authorList>
    </citation>
    <scope>NUCLEOTIDE SEQUENCE</scope>
    <source>
        <strain evidence="3">NRRL A-21654</strain>
    </source>
</reference>
<keyword evidence="2" id="KW-0812">Transmembrane</keyword>
<sequence>MSSFSEKVKGHIINHHVHVPIASPTLEYHMARPTTSYTATTTFSTSTLIAPQSSDSSSTIVATSPSLSISTTDNASRDSRDDFSTVLGPLLGLLGILTLLVTGLLLFRKRQPVVPPAVERRGRRGWGTNVYSWATDSSMTFTKPPPAYTPKEKSYMMESPPSPTKQQYAPQLAYTVSVLGDLSCYDRVSPSETLVDNAGVLDEKKRISFVHRPIQPYEAQLDLTGAAVDEEYPYPNAYLHPCPYSEDDVENRAMQPSSSLSTLQNHVQLDMPSIEEEKKPHET</sequence>
<protein>
    <submittedName>
        <fullName evidence="3">Uncharacterized protein</fullName>
    </submittedName>
</protein>
<feature type="region of interest" description="Disordered" evidence="1">
    <location>
        <begin position="49"/>
        <end position="80"/>
    </location>
</feature>
<dbReference type="Proteomes" id="UP000605846">
    <property type="component" value="Unassembled WGS sequence"/>
</dbReference>
<keyword evidence="2" id="KW-1133">Transmembrane helix</keyword>
<feature type="transmembrane region" description="Helical" evidence="2">
    <location>
        <begin position="86"/>
        <end position="107"/>
    </location>
</feature>
<dbReference type="AlphaFoldDB" id="A0A8H7EM14"/>
<evidence type="ECO:0000313" key="4">
    <source>
        <dbReference type="Proteomes" id="UP000605846"/>
    </source>
</evidence>
<feature type="region of interest" description="Disordered" evidence="1">
    <location>
        <begin position="243"/>
        <end position="283"/>
    </location>
</feature>
<feature type="compositionally biased region" description="Low complexity" evidence="1">
    <location>
        <begin position="49"/>
        <end position="68"/>
    </location>
</feature>
<feature type="compositionally biased region" description="Polar residues" evidence="1">
    <location>
        <begin position="254"/>
        <end position="267"/>
    </location>
</feature>
<evidence type="ECO:0000256" key="2">
    <source>
        <dbReference type="SAM" id="Phobius"/>
    </source>
</evidence>
<evidence type="ECO:0000256" key="1">
    <source>
        <dbReference type="SAM" id="MobiDB-lite"/>
    </source>
</evidence>
<gene>
    <name evidence="3" type="ORF">EC973_003492</name>
</gene>
<dbReference type="OrthoDB" id="2282727at2759"/>
<dbReference type="EMBL" id="JABAYA010000204">
    <property type="protein sequence ID" value="KAF7722272.1"/>
    <property type="molecule type" value="Genomic_DNA"/>
</dbReference>
<evidence type="ECO:0000313" key="3">
    <source>
        <dbReference type="EMBL" id="KAF7722272.1"/>
    </source>
</evidence>
<name>A0A8H7EM14_9FUNG</name>
<comment type="caution">
    <text evidence="3">The sequence shown here is derived from an EMBL/GenBank/DDBJ whole genome shotgun (WGS) entry which is preliminary data.</text>
</comment>
<organism evidence="3 4">
    <name type="scientific">Apophysomyces ossiformis</name>
    <dbReference type="NCBI Taxonomy" id="679940"/>
    <lineage>
        <taxon>Eukaryota</taxon>
        <taxon>Fungi</taxon>
        <taxon>Fungi incertae sedis</taxon>
        <taxon>Mucoromycota</taxon>
        <taxon>Mucoromycotina</taxon>
        <taxon>Mucoromycetes</taxon>
        <taxon>Mucorales</taxon>
        <taxon>Mucorineae</taxon>
        <taxon>Mucoraceae</taxon>
        <taxon>Apophysomyces</taxon>
    </lineage>
</organism>